<keyword evidence="1" id="KW-0812">Transmembrane</keyword>
<keyword evidence="3" id="KW-1185">Reference proteome</keyword>
<reference evidence="2" key="2">
    <citation type="submission" date="2020-09" db="EMBL/GenBank/DDBJ databases">
        <authorList>
            <person name="Sun Q."/>
            <person name="Kim S."/>
        </authorList>
    </citation>
    <scope>NUCLEOTIDE SEQUENCE</scope>
    <source>
        <strain evidence="2">KCTC 42097</strain>
    </source>
</reference>
<reference evidence="2" key="1">
    <citation type="journal article" date="2014" name="Int. J. Syst. Evol. Microbiol.">
        <title>Complete genome sequence of Corynebacterium casei LMG S-19264T (=DSM 44701T), isolated from a smear-ripened cheese.</title>
        <authorList>
            <consortium name="US DOE Joint Genome Institute (JGI-PGF)"/>
            <person name="Walter F."/>
            <person name="Albersmeier A."/>
            <person name="Kalinowski J."/>
            <person name="Ruckert C."/>
        </authorList>
    </citation>
    <scope>NUCLEOTIDE SEQUENCE</scope>
    <source>
        <strain evidence="2">KCTC 42097</strain>
    </source>
</reference>
<evidence type="ECO:0000256" key="1">
    <source>
        <dbReference type="SAM" id="Phobius"/>
    </source>
</evidence>
<keyword evidence="1" id="KW-0472">Membrane</keyword>
<protein>
    <submittedName>
        <fullName evidence="2">Uncharacterized protein</fullName>
    </submittedName>
</protein>
<accession>A0A8J3DMB2</accession>
<evidence type="ECO:0000313" key="2">
    <source>
        <dbReference type="EMBL" id="GHC64377.1"/>
    </source>
</evidence>
<comment type="caution">
    <text evidence="2">The sequence shown here is derived from an EMBL/GenBank/DDBJ whole genome shotgun (WGS) entry which is preliminary data.</text>
</comment>
<dbReference type="RefSeq" id="WP_189487853.1">
    <property type="nucleotide sequence ID" value="NZ_BMZO01000002.1"/>
</dbReference>
<feature type="transmembrane region" description="Helical" evidence="1">
    <location>
        <begin position="12"/>
        <end position="33"/>
    </location>
</feature>
<dbReference type="EMBL" id="BMZO01000002">
    <property type="protein sequence ID" value="GHC64377.1"/>
    <property type="molecule type" value="Genomic_DNA"/>
</dbReference>
<feature type="transmembrane region" description="Helical" evidence="1">
    <location>
        <begin position="39"/>
        <end position="58"/>
    </location>
</feature>
<evidence type="ECO:0000313" key="3">
    <source>
        <dbReference type="Proteomes" id="UP000641137"/>
    </source>
</evidence>
<proteinExistence type="predicted"/>
<sequence length="62" mass="6512">MDENSRKSVLGAAVVLGGFGSVAYFLPSIILGLGDVSPFLGGAVALIFVAAFFGIFWLRGRY</sequence>
<dbReference type="Proteomes" id="UP000641137">
    <property type="component" value="Unassembled WGS sequence"/>
</dbReference>
<gene>
    <name evidence="2" type="ORF">GCM10010136_06290</name>
</gene>
<name>A0A8J3DMB2_9HYPH</name>
<organism evidence="2 3">
    <name type="scientific">Limoniibacter endophyticus</name>
    <dbReference type="NCBI Taxonomy" id="1565040"/>
    <lineage>
        <taxon>Bacteria</taxon>
        <taxon>Pseudomonadati</taxon>
        <taxon>Pseudomonadota</taxon>
        <taxon>Alphaproteobacteria</taxon>
        <taxon>Hyphomicrobiales</taxon>
        <taxon>Bartonellaceae</taxon>
        <taxon>Limoniibacter</taxon>
    </lineage>
</organism>
<keyword evidence="1" id="KW-1133">Transmembrane helix</keyword>
<dbReference type="AlphaFoldDB" id="A0A8J3DMB2"/>